<feature type="region of interest" description="Disordered" evidence="1">
    <location>
        <begin position="50"/>
        <end position="72"/>
    </location>
</feature>
<organism evidence="2 3">
    <name type="scientific">Aestuariivirga litoralis</name>
    <dbReference type="NCBI Taxonomy" id="2650924"/>
    <lineage>
        <taxon>Bacteria</taxon>
        <taxon>Pseudomonadati</taxon>
        <taxon>Pseudomonadota</taxon>
        <taxon>Alphaproteobacteria</taxon>
        <taxon>Hyphomicrobiales</taxon>
        <taxon>Aestuariivirgaceae</taxon>
        <taxon>Aestuariivirga</taxon>
    </lineage>
</organism>
<gene>
    <name evidence="2" type="ORF">DK847_08300</name>
</gene>
<protein>
    <recommendedName>
        <fullName evidence="4">Sulfotransferase family protein</fullName>
    </recommendedName>
</protein>
<dbReference type="InterPro" id="IPR027417">
    <property type="entry name" value="P-loop_NTPase"/>
</dbReference>
<evidence type="ECO:0000313" key="2">
    <source>
        <dbReference type="EMBL" id="PZF77312.1"/>
    </source>
</evidence>
<dbReference type="Proteomes" id="UP000248795">
    <property type="component" value="Unassembled WGS sequence"/>
</dbReference>
<accession>A0A2W2AUC8</accession>
<comment type="caution">
    <text evidence="2">The sequence shown here is derived from an EMBL/GenBank/DDBJ whole genome shotgun (WGS) entry which is preliminary data.</text>
</comment>
<keyword evidence="3" id="KW-1185">Reference proteome</keyword>
<dbReference type="SUPFAM" id="SSF52540">
    <property type="entry name" value="P-loop containing nucleoside triphosphate hydrolases"/>
    <property type="match status" value="1"/>
</dbReference>
<evidence type="ECO:0000256" key="1">
    <source>
        <dbReference type="SAM" id="MobiDB-lite"/>
    </source>
</evidence>
<dbReference type="EMBL" id="QKVK01000003">
    <property type="protein sequence ID" value="PZF77312.1"/>
    <property type="molecule type" value="Genomic_DNA"/>
</dbReference>
<dbReference type="Gene3D" id="3.40.50.300">
    <property type="entry name" value="P-loop containing nucleotide triphosphate hydrolases"/>
    <property type="match status" value="1"/>
</dbReference>
<dbReference type="AlphaFoldDB" id="A0A2W2AUC8"/>
<dbReference type="RefSeq" id="WP_111197672.1">
    <property type="nucleotide sequence ID" value="NZ_QKVK01000003.1"/>
</dbReference>
<proteinExistence type="predicted"/>
<evidence type="ECO:0008006" key="4">
    <source>
        <dbReference type="Google" id="ProtNLM"/>
    </source>
</evidence>
<evidence type="ECO:0000313" key="3">
    <source>
        <dbReference type="Proteomes" id="UP000248795"/>
    </source>
</evidence>
<name>A0A2W2AUC8_9HYPH</name>
<reference evidence="3" key="1">
    <citation type="submission" date="2018-06" db="EMBL/GenBank/DDBJ databases">
        <title>Aestuariibacter litoralis strain KCTC 52945T.</title>
        <authorList>
            <person name="Li X."/>
            <person name="Salam N."/>
            <person name="Li J.-L."/>
            <person name="Chen Y.-M."/>
            <person name="Yang Z.-W."/>
            <person name="Zhang L.-Y."/>
            <person name="Han M.-X."/>
            <person name="Xiao M."/>
            <person name="Li W.-J."/>
        </authorList>
    </citation>
    <scope>NUCLEOTIDE SEQUENCE [LARGE SCALE GENOMIC DNA]</scope>
    <source>
        <strain evidence="3">KCTC 52945</strain>
    </source>
</reference>
<sequence length="250" mass="28137">MILSHSHQFIFLKTRKTGGTSFEIALSKYAGPEDVVTPIAPADEKIRAALGHGGPRNHLGDAGPAAPGGQHPPGLRFYNHMEAAELRALVPQPVFDGYLKVAITRNPFDYVVSWYYWERARHGPTSPQDFRVWLKYHHLRQPEIEAAYRRRQHTNPGVFASNRLITHVDGRSVVDLMIRYEDFEHDVPAFAARVGLPASLYREFSEISAKGGYRPASATSRAMFEGFPEGRALIEKMFAEDIETHHYALA</sequence>
<feature type="compositionally biased region" description="Low complexity" evidence="1">
    <location>
        <begin position="62"/>
        <end position="72"/>
    </location>
</feature>